<gene>
    <name evidence="2" type="ORF">DW272_18305</name>
</gene>
<organism evidence="2 3">
    <name type="scientific">Blautia obeum</name>
    <dbReference type="NCBI Taxonomy" id="40520"/>
    <lineage>
        <taxon>Bacteria</taxon>
        <taxon>Bacillati</taxon>
        <taxon>Bacillota</taxon>
        <taxon>Clostridia</taxon>
        <taxon>Lachnospirales</taxon>
        <taxon>Lachnospiraceae</taxon>
        <taxon>Blautia</taxon>
    </lineage>
</organism>
<dbReference type="EMBL" id="QRHZ01000030">
    <property type="protein sequence ID" value="RHG12623.1"/>
    <property type="molecule type" value="Genomic_DNA"/>
</dbReference>
<evidence type="ECO:0000259" key="1">
    <source>
        <dbReference type="Pfam" id="PF02368"/>
    </source>
</evidence>
<proteinExistence type="predicted"/>
<dbReference type="AlphaFoldDB" id="A0A414S6E8"/>
<dbReference type="Proteomes" id="UP000284220">
    <property type="component" value="Unassembled WGS sequence"/>
</dbReference>
<comment type="caution">
    <text evidence="2">The sequence shown here is derived from an EMBL/GenBank/DDBJ whole genome shotgun (WGS) entry which is preliminary data.</text>
</comment>
<feature type="non-terminal residue" evidence="2">
    <location>
        <position position="1"/>
    </location>
</feature>
<dbReference type="InterPro" id="IPR003343">
    <property type="entry name" value="Big_2"/>
</dbReference>
<dbReference type="Gene3D" id="2.60.40.1080">
    <property type="match status" value="1"/>
</dbReference>
<dbReference type="Pfam" id="PF02368">
    <property type="entry name" value="Big_2"/>
    <property type="match status" value="1"/>
</dbReference>
<dbReference type="SUPFAM" id="SSF49373">
    <property type="entry name" value="Invasin/intimin cell-adhesion fragments"/>
    <property type="match status" value="1"/>
</dbReference>
<reference evidence="2 3" key="1">
    <citation type="submission" date="2018-08" db="EMBL/GenBank/DDBJ databases">
        <title>A genome reference for cultivated species of the human gut microbiota.</title>
        <authorList>
            <person name="Zou Y."/>
            <person name="Xue W."/>
            <person name="Luo G."/>
        </authorList>
    </citation>
    <scope>NUCLEOTIDE SEQUENCE [LARGE SCALE GENOMIC DNA]</scope>
    <source>
        <strain evidence="2 3">AM22-9LB</strain>
    </source>
</reference>
<evidence type="ECO:0000313" key="3">
    <source>
        <dbReference type="Proteomes" id="UP000284220"/>
    </source>
</evidence>
<sequence length="263" mass="27982">QSISWSSSDTSVATVSSDGTVTAVANGTTTVTASAVDGSGKNGSCNVVVKIPSENAQIIELAGGDSIEIGPTKASLPNFTDFSNITFDIQNSNNIVNVSGFSSNKVSASVCIRGVRVGSVVIIAKHNGTILQRYTVNVTSNWGEYLAYESWRHSIEKQIWTNDISSKGKMDAAKNYIQTHFTHKDGAPAAWYAYTGTVADCITASEFMGGFAADAGLKIQYGSTLSGQYYDYLVNASSAGGHTFTRIFINNSWEIYDANPPHA</sequence>
<evidence type="ECO:0000313" key="2">
    <source>
        <dbReference type="EMBL" id="RHG12623.1"/>
    </source>
</evidence>
<dbReference type="RefSeq" id="WP_182440368.1">
    <property type="nucleotide sequence ID" value="NZ_QRHZ01000030.1"/>
</dbReference>
<dbReference type="InterPro" id="IPR008964">
    <property type="entry name" value="Invasin/intimin_cell_adhesion"/>
</dbReference>
<accession>A0A414S6E8</accession>
<feature type="domain" description="BIG2" evidence="1">
    <location>
        <begin position="1"/>
        <end position="41"/>
    </location>
</feature>
<protein>
    <recommendedName>
        <fullName evidence="1">BIG2 domain-containing protein</fullName>
    </recommendedName>
</protein>
<name>A0A414S6E8_9FIRM</name>